<dbReference type="EMBL" id="BOOW01000020">
    <property type="protein sequence ID" value="GII92993.1"/>
    <property type="molecule type" value="Genomic_DNA"/>
</dbReference>
<dbReference type="InterPro" id="IPR036388">
    <property type="entry name" value="WH-like_DNA-bd_sf"/>
</dbReference>
<dbReference type="GO" id="GO:0003700">
    <property type="term" value="F:DNA-binding transcription factor activity"/>
    <property type="evidence" value="ECO:0007669"/>
    <property type="project" value="InterPro"/>
</dbReference>
<dbReference type="SMART" id="SM00345">
    <property type="entry name" value="HTH_GNTR"/>
    <property type="match status" value="1"/>
</dbReference>
<dbReference type="CDD" id="cd07377">
    <property type="entry name" value="WHTH_GntR"/>
    <property type="match status" value="1"/>
</dbReference>
<dbReference type="GO" id="GO:0003677">
    <property type="term" value="F:DNA binding"/>
    <property type="evidence" value="ECO:0007669"/>
    <property type="project" value="UniProtKB-KW"/>
</dbReference>
<evidence type="ECO:0000256" key="1">
    <source>
        <dbReference type="ARBA" id="ARBA00023015"/>
    </source>
</evidence>
<dbReference type="SMART" id="SM00895">
    <property type="entry name" value="FCD"/>
    <property type="match status" value="1"/>
</dbReference>
<dbReference type="SUPFAM" id="SSF46785">
    <property type="entry name" value="Winged helix' DNA-binding domain"/>
    <property type="match status" value="1"/>
</dbReference>
<dbReference type="InterPro" id="IPR011711">
    <property type="entry name" value="GntR_C"/>
</dbReference>
<evidence type="ECO:0000313" key="5">
    <source>
        <dbReference type="EMBL" id="GII92993.1"/>
    </source>
</evidence>
<dbReference type="RefSeq" id="WP_204026202.1">
    <property type="nucleotide sequence ID" value="NZ_BOOW01000020.1"/>
</dbReference>
<keyword evidence="1" id="KW-0805">Transcription regulation</keyword>
<evidence type="ECO:0000313" key="6">
    <source>
        <dbReference type="Proteomes" id="UP000606172"/>
    </source>
</evidence>
<dbReference type="PANTHER" id="PTHR43537:SF44">
    <property type="entry name" value="GNTR FAMILY REGULATORY PROTEIN"/>
    <property type="match status" value="1"/>
</dbReference>
<dbReference type="PANTHER" id="PTHR43537">
    <property type="entry name" value="TRANSCRIPTIONAL REGULATOR, GNTR FAMILY"/>
    <property type="match status" value="1"/>
</dbReference>
<dbReference type="Pfam" id="PF00392">
    <property type="entry name" value="GntR"/>
    <property type="match status" value="1"/>
</dbReference>
<evidence type="ECO:0000259" key="4">
    <source>
        <dbReference type="PROSITE" id="PS50949"/>
    </source>
</evidence>
<keyword evidence="6" id="KW-1185">Reference proteome</keyword>
<protein>
    <recommendedName>
        <fullName evidence="4">HTH gntR-type domain-containing protein</fullName>
    </recommendedName>
</protein>
<gene>
    <name evidence="5" type="ORF">Ssi02_32240</name>
</gene>
<dbReference type="Gene3D" id="1.20.120.530">
    <property type="entry name" value="GntR ligand-binding domain-like"/>
    <property type="match status" value="1"/>
</dbReference>
<evidence type="ECO:0000256" key="3">
    <source>
        <dbReference type="ARBA" id="ARBA00023163"/>
    </source>
</evidence>
<proteinExistence type="predicted"/>
<organism evidence="5 6">
    <name type="scientific">Sinosporangium siamense</name>
    <dbReference type="NCBI Taxonomy" id="1367973"/>
    <lineage>
        <taxon>Bacteria</taxon>
        <taxon>Bacillati</taxon>
        <taxon>Actinomycetota</taxon>
        <taxon>Actinomycetes</taxon>
        <taxon>Streptosporangiales</taxon>
        <taxon>Streptosporangiaceae</taxon>
        <taxon>Sinosporangium</taxon>
    </lineage>
</organism>
<sequence length="224" mass="24604">MIDPSVVQRRDSQASRIARILVDRVKDGSYPIGQKIPSERQLATEFGVSRPVIREALSTVGAMDILDIQMGRGAYVIAAPADPIASGGLKLQDVVNVREILEVGAIQLTLKKEAPALEGVRAAAERLQQAARDREDTVEPDRALHAAIVQASGSSLLASIWQSIDQQVVETIRISPHGRTMSQDILDLHQRLADAIINDDLDTAVNTSRLLYEDNRQFLRELLQ</sequence>
<keyword evidence="3" id="KW-0804">Transcription</keyword>
<dbReference type="InterPro" id="IPR008920">
    <property type="entry name" value="TF_FadR/GntR_C"/>
</dbReference>
<dbReference type="Gene3D" id="1.10.10.10">
    <property type="entry name" value="Winged helix-like DNA-binding domain superfamily/Winged helix DNA-binding domain"/>
    <property type="match status" value="1"/>
</dbReference>
<feature type="domain" description="HTH gntR-type" evidence="4">
    <location>
        <begin position="11"/>
        <end position="79"/>
    </location>
</feature>
<name>A0A919RG41_9ACTN</name>
<dbReference type="AlphaFoldDB" id="A0A919RG41"/>
<dbReference type="Proteomes" id="UP000606172">
    <property type="component" value="Unassembled WGS sequence"/>
</dbReference>
<dbReference type="PRINTS" id="PR00035">
    <property type="entry name" value="HTHGNTR"/>
</dbReference>
<dbReference type="PROSITE" id="PS50949">
    <property type="entry name" value="HTH_GNTR"/>
    <property type="match status" value="1"/>
</dbReference>
<dbReference type="SUPFAM" id="SSF48008">
    <property type="entry name" value="GntR ligand-binding domain-like"/>
    <property type="match status" value="1"/>
</dbReference>
<dbReference type="InterPro" id="IPR000524">
    <property type="entry name" value="Tscrpt_reg_HTH_GntR"/>
</dbReference>
<keyword evidence="2" id="KW-0238">DNA-binding</keyword>
<dbReference type="InterPro" id="IPR036390">
    <property type="entry name" value="WH_DNA-bd_sf"/>
</dbReference>
<reference evidence="5" key="1">
    <citation type="submission" date="2021-01" db="EMBL/GenBank/DDBJ databases">
        <title>Whole genome shotgun sequence of Sinosporangium siamense NBRC 109515.</title>
        <authorList>
            <person name="Komaki H."/>
            <person name="Tamura T."/>
        </authorList>
    </citation>
    <scope>NUCLEOTIDE SEQUENCE</scope>
    <source>
        <strain evidence="5">NBRC 109515</strain>
    </source>
</reference>
<accession>A0A919RG41</accession>
<evidence type="ECO:0000256" key="2">
    <source>
        <dbReference type="ARBA" id="ARBA00023125"/>
    </source>
</evidence>
<comment type="caution">
    <text evidence="5">The sequence shown here is derived from an EMBL/GenBank/DDBJ whole genome shotgun (WGS) entry which is preliminary data.</text>
</comment>
<dbReference type="Pfam" id="PF07729">
    <property type="entry name" value="FCD"/>
    <property type="match status" value="1"/>
</dbReference>